<dbReference type="SMART" id="SM00380">
    <property type="entry name" value="AP2"/>
    <property type="match status" value="1"/>
</dbReference>
<dbReference type="GO" id="GO:0009873">
    <property type="term" value="P:ethylene-activated signaling pathway"/>
    <property type="evidence" value="ECO:0007669"/>
    <property type="project" value="InterPro"/>
</dbReference>
<dbReference type="GO" id="GO:0003677">
    <property type="term" value="F:DNA binding"/>
    <property type="evidence" value="ECO:0007669"/>
    <property type="project" value="UniProtKB-KW"/>
</dbReference>
<dbReference type="InterPro" id="IPR016177">
    <property type="entry name" value="DNA-bd_dom_sf"/>
</dbReference>
<evidence type="ECO:0000256" key="5">
    <source>
        <dbReference type="ARBA" id="ARBA00023242"/>
    </source>
</evidence>
<dbReference type="EMBL" id="PJQY01000123">
    <property type="protein sequence ID" value="PQQ18130.1"/>
    <property type="molecule type" value="Genomic_DNA"/>
</dbReference>
<protein>
    <submittedName>
        <fullName evidence="9">Ethylene-responsive transcription factor ERF114-like</fullName>
    </submittedName>
</protein>
<evidence type="ECO:0000256" key="7">
    <source>
        <dbReference type="SAM" id="MobiDB-lite"/>
    </source>
</evidence>
<comment type="similarity">
    <text evidence="6">Belongs to the AP2/ERF transcription factor family. ERF subfamily.</text>
</comment>
<comment type="caution">
    <text evidence="9">The sequence shown here is derived from an EMBL/GenBank/DDBJ whole genome shotgun (WGS) entry which is preliminary data.</text>
</comment>
<dbReference type="InterPro" id="IPR036955">
    <property type="entry name" value="AP2/ERF_dom_sf"/>
</dbReference>
<accession>A0A314ZHP5</accession>
<dbReference type="InterPro" id="IPR044808">
    <property type="entry name" value="ERF_plant"/>
</dbReference>
<dbReference type="CDD" id="cd00018">
    <property type="entry name" value="AP2"/>
    <property type="match status" value="1"/>
</dbReference>
<dbReference type="AlphaFoldDB" id="A0A314ZHP5"/>
<keyword evidence="10" id="KW-1185">Reference proteome</keyword>
<feature type="region of interest" description="Disordered" evidence="7">
    <location>
        <begin position="30"/>
        <end position="58"/>
    </location>
</feature>
<evidence type="ECO:0000259" key="8">
    <source>
        <dbReference type="PROSITE" id="PS51032"/>
    </source>
</evidence>
<dbReference type="PANTHER" id="PTHR31190:SF489">
    <property type="entry name" value="ETHYLENE-RESPONSIVE TRANSCRIPTION FACTOR ERF113-RELATED"/>
    <property type="match status" value="1"/>
</dbReference>
<evidence type="ECO:0000256" key="2">
    <source>
        <dbReference type="ARBA" id="ARBA00023015"/>
    </source>
</evidence>
<dbReference type="PROSITE" id="PS51032">
    <property type="entry name" value="AP2_ERF"/>
    <property type="match status" value="1"/>
</dbReference>
<comment type="subcellular location">
    <subcellularLocation>
        <location evidence="1">Nucleus</location>
    </subcellularLocation>
</comment>
<feature type="domain" description="AP2/ERF" evidence="8">
    <location>
        <begin position="117"/>
        <end position="174"/>
    </location>
</feature>
<evidence type="ECO:0000313" key="9">
    <source>
        <dbReference type="EMBL" id="PQQ18130.1"/>
    </source>
</evidence>
<dbReference type="FunFam" id="3.30.730.10:FF:000001">
    <property type="entry name" value="Ethylene-responsive transcription factor 2"/>
    <property type="match status" value="1"/>
</dbReference>
<feature type="compositionally biased region" description="Low complexity" evidence="7">
    <location>
        <begin position="94"/>
        <end position="119"/>
    </location>
</feature>
<feature type="compositionally biased region" description="Basic and acidic residues" evidence="7">
    <location>
        <begin position="294"/>
        <end position="306"/>
    </location>
</feature>
<reference evidence="9 10" key="1">
    <citation type="submission" date="2018-02" db="EMBL/GenBank/DDBJ databases">
        <title>Draft genome of wild Prunus yedoensis var. nudiflora.</title>
        <authorList>
            <person name="Baek S."/>
            <person name="Kim J.-H."/>
            <person name="Choi K."/>
            <person name="Kim G.-B."/>
            <person name="Cho A."/>
            <person name="Jang H."/>
            <person name="Shin C.-H."/>
            <person name="Yu H.-J."/>
            <person name="Mun J.-H."/>
        </authorList>
    </citation>
    <scope>NUCLEOTIDE SEQUENCE [LARGE SCALE GENOMIC DNA]</scope>
    <source>
        <strain evidence="10">cv. Jeju island</strain>
        <tissue evidence="9">Leaf</tissue>
    </source>
</reference>
<evidence type="ECO:0000256" key="4">
    <source>
        <dbReference type="ARBA" id="ARBA00023163"/>
    </source>
</evidence>
<evidence type="ECO:0000256" key="3">
    <source>
        <dbReference type="ARBA" id="ARBA00023125"/>
    </source>
</evidence>
<keyword evidence="4" id="KW-0804">Transcription</keyword>
<dbReference type="OrthoDB" id="1925932at2759"/>
<dbReference type="InterPro" id="IPR001471">
    <property type="entry name" value="AP2/ERF_dom"/>
</dbReference>
<evidence type="ECO:0000256" key="1">
    <source>
        <dbReference type="ARBA" id="ARBA00004123"/>
    </source>
</evidence>
<feature type="region of interest" description="Disordered" evidence="7">
    <location>
        <begin position="90"/>
        <end position="119"/>
    </location>
</feature>
<organism evidence="9 10">
    <name type="scientific">Prunus yedoensis var. nudiflora</name>
    <dbReference type="NCBI Taxonomy" id="2094558"/>
    <lineage>
        <taxon>Eukaryota</taxon>
        <taxon>Viridiplantae</taxon>
        <taxon>Streptophyta</taxon>
        <taxon>Embryophyta</taxon>
        <taxon>Tracheophyta</taxon>
        <taxon>Spermatophyta</taxon>
        <taxon>Magnoliopsida</taxon>
        <taxon>eudicotyledons</taxon>
        <taxon>Gunneridae</taxon>
        <taxon>Pentapetalae</taxon>
        <taxon>rosids</taxon>
        <taxon>fabids</taxon>
        <taxon>Rosales</taxon>
        <taxon>Rosaceae</taxon>
        <taxon>Amygdaloideae</taxon>
        <taxon>Amygdaleae</taxon>
        <taxon>Prunus</taxon>
    </lineage>
</organism>
<dbReference type="Pfam" id="PF00847">
    <property type="entry name" value="AP2"/>
    <property type="match status" value="1"/>
</dbReference>
<dbReference type="GO" id="GO:0005634">
    <property type="term" value="C:nucleus"/>
    <property type="evidence" value="ECO:0007669"/>
    <property type="project" value="UniProtKB-SubCell"/>
</dbReference>
<dbReference type="Gene3D" id="3.30.730.10">
    <property type="entry name" value="AP2/ERF domain"/>
    <property type="match status" value="1"/>
</dbReference>
<evidence type="ECO:0000313" key="10">
    <source>
        <dbReference type="Proteomes" id="UP000250321"/>
    </source>
</evidence>
<dbReference type="PRINTS" id="PR00367">
    <property type="entry name" value="ETHRSPELEMNT"/>
</dbReference>
<proteinExistence type="inferred from homology"/>
<keyword evidence="5" id="KW-0539">Nucleus</keyword>
<keyword evidence="2" id="KW-0805">Transcription regulation</keyword>
<dbReference type="GO" id="GO:0003700">
    <property type="term" value="F:DNA-binding transcription factor activity"/>
    <property type="evidence" value="ECO:0007669"/>
    <property type="project" value="InterPro"/>
</dbReference>
<name>A0A314ZHP5_PRUYE</name>
<dbReference type="PANTHER" id="PTHR31190">
    <property type="entry name" value="DNA-BINDING DOMAIN"/>
    <property type="match status" value="1"/>
</dbReference>
<dbReference type="SUPFAM" id="SSF54171">
    <property type="entry name" value="DNA-binding domain"/>
    <property type="match status" value="1"/>
</dbReference>
<gene>
    <name evidence="9" type="ORF">Pyn_28626</name>
</gene>
<dbReference type="STRING" id="2094558.A0A314ZHP5"/>
<dbReference type="Proteomes" id="UP000250321">
    <property type="component" value="Unassembled WGS sequence"/>
</dbReference>
<keyword evidence="3" id="KW-0238">DNA-binding</keyword>
<feature type="region of interest" description="Disordered" evidence="7">
    <location>
        <begin position="253"/>
        <end position="306"/>
    </location>
</feature>
<sequence>MDGCDSLCKGACSLNQPRLDGFITNQFHKVDRKHGKRPLPSDESEAKEEDQIFPVYSSRSQQDTSVMISALAQVIGNTDQTPLQQVQGNPLITSQSSPAESQSQPAQQDQGNVRRQGYRGVRQRKWGKWAAEIRDPNRAVRLWLGTYDTAEAAALAYDKAALSFKGSKAKLNFPERVQASSEFGNLTITTQQQHNLNNPENVERVQVTDPVVPNPPHQPISQPTYSNVFCYAPYVQGGSNNVDYNVHQVLPSHENYGPQILPTTSSTSSSMPSQQEELRRMQFGSSRSSSDLPNKYRKDFEGSHSR</sequence>
<feature type="compositionally biased region" description="Polar residues" evidence="7">
    <location>
        <begin position="283"/>
        <end position="292"/>
    </location>
</feature>
<evidence type="ECO:0000256" key="6">
    <source>
        <dbReference type="ARBA" id="ARBA00024343"/>
    </source>
</evidence>